<name>A0AA48GXJ8_9BACT</name>
<dbReference type="RefSeq" id="WP_316411149.1">
    <property type="nucleotide sequence ID" value="NZ_AP027081.1"/>
</dbReference>
<dbReference type="KEGG" id="msea:METESE_08450"/>
<keyword evidence="2" id="KW-1185">Reference proteome</keyword>
<reference evidence="1" key="1">
    <citation type="journal article" date="2023" name="Int. J. Syst. Evol. Microbiol.">
        <title>Mesoterricola silvestris gen. nov., sp. nov., Mesoterricola sediminis sp. nov., Geothrix oryzae sp. nov., Geothrix edaphica sp. nov., Geothrix rubra sp. nov., and Geothrix limicola sp. nov., six novel members of Acidobacteriota isolated from soils.</title>
        <authorList>
            <person name="Itoh H."/>
            <person name="Sugisawa Y."/>
            <person name="Mise K."/>
            <person name="Xu Z."/>
            <person name="Kuniyasu M."/>
            <person name="Ushijima N."/>
            <person name="Kawano K."/>
            <person name="Kobayashi E."/>
            <person name="Shiratori Y."/>
            <person name="Masuda Y."/>
            <person name="Senoo K."/>
        </authorList>
    </citation>
    <scope>NUCLEOTIDE SEQUENCE</scope>
    <source>
        <strain evidence="1">W786</strain>
    </source>
</reference>
<dbReference type="SUPFAM" id="SSF48150">
    <property type="entry name" value="DNA-glycosylase"/>
    <property type="match status" value="1"/>
</dbReference>
<dbReference type="Pfam" id="PF09674">
    <property type="entry name" value="DUF2400"/>
    <property type="match status" value="1"/>
</dbReference>
<gene>
    <name evidence="1" type="ORF">METESE_08450</name>
</gene>
<protein>
    <submittedName>
        <fullName evidence="1">TIGR02757 family protein</fullName>
    </submittedName>
</protein>
<dbReference type="InterPro" id="IPR023170">
    <property type="entry name" value="HhH_base_excis_C"/>
</dbReference>
<dbReference type="InterPro" id="IPR014127">
    <property type="entry name" value="CHP02757"/>
</dbReference>
<dbReference type="Proteomes" id="UP001228113">
    <property type="component" value="Chromosome"/>
</dbReference>
<dbReference type="AlphaFoldDB" id="A0AA48GXJ8"/>
<accession>A0AA48GXJ8</accession>
<dbReference type="Gene3D" id="1.10.1670.10">
    <property type="entry name" value="Helix-hairpin-Helix base-excision DNA repair enzymes (C-terminal)"/>
    <property type="match status" value="1"/>
</dbReference>
<organism evidence="1 2">
    <name type="scientific">Mesoterricola sediminis</name>
    <dbReference type="NCBI Taxonomy" id="2927980"/>
    <lineage>
        <taxon>Bacteria</taxon>
        <taxon>Pseudomonadati</taxon>
        <taxon>Acidobacteriota</taxon>
        <taxon>Holophagae</taxon>
        <taxon>Holophagales</taxon>
        <taxon>Holophagaceae</taxon>
        <taxon>Mesoterricola</taxon>
    </lineage>
</organism>
<evidence type="ECO:0000313" key="1">
    <source>
        <dbReference type="EMBL" id="BDU75887.1"/>
    </source>
</evidence>
<dbReference type="InterPro" id="IPR011257">
    <property type="entry name" value="DNA_glycosylase"/>
</dbReference>
<proteinExistence type="predicted"/>
<dbReference type="NCBIfam" id="TIGR02757">
    <property type="entry name" value="TIGR02757 family protein"/>
    <property type="match status" value="1"/>
</dbReference>
<evidence type="ECO:0000313" key="2">
    <source>
        <dbReference type="Proteomes" id="UP001228113"/>
    </source>
</evidence>
<dbReference type="EMBL" id="AP027081">
    <property type="protein sequence ID" value="BDU75887.1"/>
    <property type="molecule type" value="Genomic_DNA"/>
</dbReference>
<dbReference type="GO" id="GO:0006281">
    <property type="term" value="P:DNA repair"/>
    <property type="evidence" value="ECO:0007669"/>
    <property type="project" value="InterPro"/>
</dbReference>
<sequence length="285" mass="31313">MTRRPAPARLRPRLDRLHDQYQDPGALAMDPLAVALAYPGGADREVTAFVAAHLAYGRVAPMLQAIRAALAPLGPAPAAQLRAVPPAETAARLGRELGAWTWRFHTGEDMAHWIAAWATLDRESGGRGLEPHLAPGPGEEADDRLSALVQRLRRELPPTRGLRFNLPDPREGAACKRWRMFLRWMVRTGWPDLGLWTAYPPGALVIPLDTHVARISRFIGLGTRRTPDGALAQEITRTLRALCPEDPLRYDFALAHLGILGDCPGVRSLPGCARCPLVDLCRAKR</sequence>
<dbReference type="GO" id="GO:0003824">
    <property type="term" value="F:catalytic activity"/>
    <property type="evidence" value="ECO:0007669"/>
    <property type="project" value="InterPro"/>
</dbReference>